<dbReference type="KEGG" id="mgk:FSB76_09055"/>
<evidence type="ECO:0000313" key="2">
    <source>
        <dbReference type="Proteomes" id="UP000321362"/>
    </source>
</evidence>
<protein>
    <submittedName>
        <fullName evidence="1">Uncharacterized protein</fullName>
    </submittedName>
</protein>
<accession>A0A5B8VZY0</accession>
<name>A0A5B8VZY0_9SPHI</name>
<dbReference type="Gene3D" id="3.40.50.80">
    <property type="entry name" value="Nucleotide-binding domain of ferredoxin-NADP reductase (FNR) module"/>
    <property type="match status" value="1"/>
</dbReference>
<dbReference type="AlphaFoldDB" id="A0A5B8VZY0"/>
<evidence type="ECO:0000313" key="1">
    <source>
        <dbReference type="EMBL" id="QEC76086.1"/>
    </source>
</evidence>
<dbReference type="RefSeq" id="WP_147053268.1">
    <property type="nucleotide sequence ID" value="NZ_CP042437.1"/>
</dbReference>
<dbReference type="InterPro" id="IPR039261">
    <property type="entry name" value="FNR_nucleotide-bd"/>
</dbReference>
<dbReference type="Proteomes" id="UP000321362">
    <property type="component" value="Chromosome"/>
</dbReference>
<reference evidence="1 2" key="1">
    <citation type="journal article" date="2013" name="J. Microbiol.">
        <title>Mucilaginibacter ginsenosidivorax sp. nov., with ginsenoside converting activity isolated from sediment.</title>
        <authorList>
            <person name="Kim J.K."/>
            <person name="Choi T.E."/>
            <person name="Liu Q.M."/>
            <person name="Park H.Y."/>
            <person name="Yi T.H."/>
            <person name="Yoon M.H."/>
            <person name="Kim S.C."/>
            <person name="Im W.T."/>
        </authorList>
    </citation>
    <scope>NUCLEOTIDE SEQUENCE [LARGE SCALE GENOMIC DNA]</scope>
    <source>
        <strain evidence="1 2">KHI28</strain>
    </source>
</reference>
<sequence>METSTLQKLKQKTGKLFEGRLQTGNVLEVRYWEPCTLIEVDLHLPQIDMTGWTEIPYIKFKVDNLTFRDYTPSGWDAETQTCTIYVDAAHNGPGSNWARLLKKGDRVNYLKTGTTNQSPVATSAIVALGDESSMGHLLALQKMVLPHTRFSGGIVIGNEHHRKLFQEYFWTPLEPIPRRDVYGHHSLIEWVLDQRYSLENTVFYLAGNNTMVAQLRKLLKGQGYPSAQIKLQGFWG</sequence>
<keyword evidence="2" id="KW-1185">Reference proteome</keyword>
<dbReference type="InterPro" id="IPR039374">
    <property type="entry name" value="SIP_fam"/>
</dbReference>
<organism evidence="1 2">
    <name type="scientific">Mucilaginibacter ginsenosidivorax</name>
    <dbReference type="NCBI Taxonomy" id="862126"/>
    <lineage>
        <taxon>Bacteria</taxon>
        <taxon>Pseudomonadati</taxon>
        <taxon>Bacteroidota</taxon>
        <taxon>Sphingobacteriia</taxon>
        <taxon>Sphingobacteriales</taxon>
        <taxon>Sphingobacteriaceae</taxon>
        <taxon>Mucilaginibacter</taxon>
    </lineage>
</organism>
<dbReference type="SUPFAM" id="SSF52343">
    <property type="entry name" value="Ferredoxin reductase-like, C-terminal NADP-linked domain"/>
    <property type="match status" value="1"/>
</dbReference>
<gene>
    <name evidence="1" type="ORF">FSB76_09055</name>
</gene>
<dbReference type="SUPFAM" id="SSF63380">
    <property type="entry name" value="Riboflavin synthase domain-like"/>
    <property type="match status" value="1"/>
</dbReference>
<proteinExistence type="predicted"/>
<dbReference type="EMBL" id="CP042437">
    <property type="protein sequence ID" value="QEC76086.1"/>
    <property type="molecule type" value="Genomic_DNA"/>
</dbReference>
<dbReference type="PANTHER" id="PTHR30157">
    <property type="entry name" value="FERRIC REDUCTASE, NADPH-DEPENDENT"/>
    <property type="match status" value="1"/>
</dbReference>
<dbReference type="InterPro" id="IPR017938">
    <property type="entry name" value="Riboflavin_synthase-like_b-brl"/>
</dbReference>
<dbReference type="Gene3D" id="2.40.30.10">
    <property type="entry name" value="Translation factors"/>
    <property type="match status" value="1"/>
</dbReference>
<dbReference type="OrthoDB" id="649820at2"/>
<dbReference type="PANTHER" id="PTHR30157:SF0">
    <property type="entry name" value="NADPH-DEPENDENT FERRIC-CHELATE REDUCTASE"/>
    <property type="match status" value="1"/>
</dbReference>